<organism evidence="3 4">
    <name type="scientific">Igneacidithiobacillus copahuensis</name>
    <dbReference type="NCBI Taxonomy" id="2724909"/>
    <lineage>
        <taxon>Bacteria</taxon>
        <taxon>Pseudomonadati</taxon>
        <taxon>Pseudomonadota</taxon>
        <taxon>Acidithiobacillia</taxon>
        <taxon>Acidithiobacillales</taxon>
        <taxon>Acidithiobacillaceae</taxon>
        <taxon>Igneacidithiobacillus</taxon>
    </lineage>
</organism>
<dbReference type="GO" id="GO:0009401">
    <property type="term" value="P:phosphoenolpyruvate-dependent sugar phosphotransferase system"/>
    <property type="evidence" value="ECO:0007669"/>
    <property type="project" value="InterPro"/>
</dbReference>
<name>A0AAE3CJ00_9PROT</name>
<comment type="caution">
    <text evidence="3">The sequence shown here is derived from an EMBL/GenBank/DDBJ whole genome shotgun (WGS) entry which is preliminary data.</text>
</comment>
<dbReference type="Pfam" id="PF03610">
    <property type="entry name" value="EIIA-man"/>
    <property type="match status" value="1"/>
</dbReference>
<dbReference type="Gene3D" id="3.40.50.510">
    <property type="entry name" value="Phosphotransferase system, mannose-type IIA component"/>
    <property type="match status" value="1"/>
</dbReference>
<evidence type="ECO:0000256" key="1">
    <source>
        <dbReference type="ARBA" id="ARBA00022679"/>
    </source>
</evidence>
<dbReference type="Proteomes" id="UP001197378">
    <property type="component" value="Unassembled WGS sequence"/>
</dbReference>
<accession>A0AAE3CJ00</accession>
<reference evidence="3" key="1">
    <citation type="journal article" date="2021" name="ISME J.">
        <title>Genomic evolution of the class Acidithiobacillia: deep-branching Proteobacteria living in extreme acidic conditions.</title>
        <authorList>
            <person name="Moya-Beltran A."/>
            <person name="Beard S."/>
            <person name="Rojas-Villalobos C."/>
            <person name="Issotta F."/>
            <person name="Gallardo Y."/>
            <person name="Ulloa R."/>
            <person name="Giaveno A."/>
            <person name="Degli Esposti M."/>
            <person name="Johnson D.B."/>
            <person name="Quatrini R."/>
        </authorList>
    </citation>
    <scope>NUCLEOTIDE SEQUENCE</scope>
    <source>
        <strain evidence="3">VAN18-1</strain>
    </source>
</reference>
<feature type="domain" description="PTS EIIA type-4" evidence="2">
    <location>
        <begin position="3"/>
        <end position="123"/>
    </location>
</feature>
<keyword evidence="4" id="KW-1185">Reference proteome</keyword>
<dbReference type="InterPro" id="IPR036662">
    <property type="entry name" value="PTS_EIIA_man-typ_sf"/>
</dbReference>
<proteinExistence type="predicted"/>
<dbReference type="InterPro" id="IPR004701">
    <property type="entry name" value="PTS_EIIA_man-typ"/>
</dbReference>
<dbReference type="AlphaFoldDB" id="A0AAE3CJ00"/>
<dbReference type="EMBL" id="JAAXYO010000028">
    <property type="protein sequence ID" value="MBU2786860.1"/>
    <property type="molecule type" value="Genomic_DNA"/>
</dbReference>
<evidence type="ECO:0000259" key="2">
    <source>
        <dbReference type="PROSITE" id="PS51096"/>
    </source>
</evidence>
<dbReference type="PANTHER" id="PTHR33799:SF1">
    <property type="entry name" value="PTS SYSTEM MANNOSE-SPECIFIC EIIAB COMPONENT-RELATED"/>
    <property type="match status" value="1"/>
</dbReference>
<evidence type="ECO:0000313" key="4">
    <source>
        <dbReference type="Proteomes" id="UP001197378"/>
    </source>
</evidence>
<dbReference type="GO" id="GO:0016740">
    <property type="term" value="F:transferase activity"/>
    <property type="evidence" value="ECO:0007669"/>
    <property type="project" value="UniProtKB-KW"/>
</dbReference>
<dbReference type="PROSITE" id="PS51096">
    <property type="entry name" value="PTS_EIIA_TYPE_4"/>
    <property type="match status" value="1"/>
</dbReference>
<protein>
    <submittedName>
        <fullName evidence="3">PTS fructose transporter subunit IIA</fullName>
    </submittedName>
</protein>
<dbReference type="SUPFAM" id="SSF53062">
    <property type="entry name" value="PTS system fructose IIA component-like"/>
    <property type="match status" value="1"/>
</dbReference>
<gene>
    <name evidence="3" type="ORF">HFQ13_01300</name>
</gene>
<dbReference type="GO" id="GO:0016020">
    <property type="term" value="C:membrane"/>
    <property type="evidence" value="ECO:0007669"/>
    <property type="project" value="InterPro"/>
</dbReference>
<dbReference type="PANTHER" id="PTHR33799">
    <property type="entry name" value="PTS PERMEASE-RELATED-RELATED"/>
    <property type="match status" value="1"/>
</dbReference>
<sequence length="127" mass="13595">MTLVQVVVLTHAGLGEALLAVVEHIYGDRPAALLSLSPAGDDLAPLRARLQELIDAAGPERPLLILCDILGASPANALPKTWANPWARVIYGLNLPMLLRALSRREQWEGLPELVAEGGRAAVQCHP</sequence>
<dbReference type="InterPro" id="IPR051471">
    <property type="entry name" value="Bacterial_PTS_sugar_comp"/>
</dbReference>
<evidence type="ECO:0000313" key="3">
    <source>
        <dbReference type="EMBL" id="MBU2786860.1"/>
    </source>
</evidence>
<keyword evidence="1" id="KW-0808">Transferase</keyword>